<name>B6QF03_TALMQ</name>
<dbReference type="VEuPathDB" id="FungiDB:PMAA_090230"/>
<feature type="region of interest" description="Disordered" evidence="1">
    <location>
        <begin position="1"/>
        <end position="42"/>
    </location>
</feature>
<feature type="region of interest" description="Disordered" evidence="1">
    <location>
        <begin position="88"/>
        <end position="114"/>
    </location>
</feature>
<dbReference type="PhylomeDB" id="B6QF03"/>
<protein>
    <submittedName>
        <fullName evidence="2">Uncharacterized protein</fullName>
    </submittedName>
</protein>
<feature type="compositionally biased region" description="Low complexity" evidence="1">
    <location>
        <begin position="25"/>
        <end position="42"/>
    </location>
</feature>
<gene>
    <name evidence="2" type="ORF">PMAA_090230</name>
</gene>
<feature type="compositionally biased region" description="Polar residues" evidence="1">
    <location>
        <begin position="93"/>
        <end position="104"/>
    </location>
</feature>
<feature type="compositionally biased region" description="Basic and acidic residues" evidence="1">
    <location>
        <begin position="164"/>
        <end position="177"/>
    </location>
</feature>
<dbReference type="EMBL" id="DS995901">
    <property type="protein sequence ID" value="EEA25058.1"/>
    <property type="molecule type" value="Genomic_DNA"/>
</dbReference>
<dbReference type="HOGENOM" id="CLU_1030970_0_0_1"/>
<feature type="region of interest" description="Disordered" evidence="1">
    <location>
        <begin position="144"/>
        <end position="197"/>
    </location>
</feature>
<evidence type="ECO:0000313" key="2">
    <source>
        <dbReference type="EMBL" id="EEA25058.1"/>
    </source>
</evidence>
<reference evidence="3" key="1">
    <citation type="journal article" date="2015" name="Genome Announc.">
        <title>Genome sequence of the AIDS-associated pathogen Penicillium marneffei (ATCC18224) and its near taxonomic relative Talaromyces stipitatus (ATCC10500).</title>
        <authorList>
            <person name="Nierman W.C."/>
            <person name="Fedorova-Abrams N.D."/>
            <person name="Andrianopoulos A."/>
        </authorList>
    </citation>
    <scope>NUCLEOTIDE SEQUENCE [LARGE SCALE GENOMIC DNA]</scope>
    <source>
        <strain evidence="3">ATCC 18224 / CBS 334.59 / QM 7333</strain>
    </source>
</reference>
<dbReference type="OrthoDB" id="10579203at2759"/>
<sequence length="270" mass="30050">MMQQTTDPTPQEAARIQAPKKVTRKTTTTTATGTKRVKKTQPTTITPTTTITETNVLALALTLEPEAIIPTVEHSTTLEAPAAPQILPRTSVRGPTTTVLSKSSNNDEEGEAEPHKHINTALIASQPNLPATINPAILNNLDTISSTAPPMTTRSRGLGQPVDMRNDPERPLREQRRRERPRSQSYDNAPLPPLPPMNMEYREDDCIVLNSIASFREIDSEELNSDARRHILSQFTTNRNHYPRNPLIQEEDEDTARISILTRSSPDELQ</sequence>
<organism evidence="2 3">
    <name type="scientific">Talaromyces marneffei (strain ATCC 18224 / CBS 334.59 / QM 7333)</name>
    <name type="common">Penicillium marneffei</name>
    <dbReference type="NCBI Taxonomy" id="441960"/>
    <lineage>
        <taxon>Eukaryota</taxon>
        <taxon>Fungi</taxon>
        <taxon>Dikarya</taxon>
        <taxon>Ascomycota</taxon>
        <taxon>Pezizomycotina</taxon>
        <taxon>Eurotiomycetes</taxon>
        <taxon>Eurotiomycetidae</taxon>
        <taxon>Eurotiales</taxon>
        <taxon>Trichocomaceae</taxon>
        <taxon>Talaromyces</taxon>
        <taxon>Talaromyces sect. Talaromyces</taxon>
    </lineage>
</organism>
<evidence type="ECO:0000313" key="3">
    <source>
        <dbReference type="Proteomes" id="UP000001294"/>
    </source>
</evidence>
<evidence type="ECO:0000256" key="1">
    <source>
        <dbReference type="SAM" id="MobiDB-lite"/>
    </source>
</evidence>
<keyword evidence="3" id="KW-1185">Reference proteome</keyword>
<proteinExistence type="predicted"/>
<dbReference type="AlphaFoldDB" id="B6QF03"/>
<feature type="compositionally biased region" description="Polar residues" evidence="1">
    <location>
        <begin position="144"/>
        <end position="155"/>
    </location>
</feature>
<accession>B6QF03</accession>
<dbReference type="Proteomes" id="UP000001294">
    <property type="component" value="Unassembled WGS sequence"/>
</dbReference>